<dbReference type="PANTHER" id="PTHR30289:SF1">
    <property type="entry name" value="PEBP (PHOSPHATIDYLETHANOLAMINE-BINDING PROTEIN) FAMILY PROTEIN"/>
    <property type="match status" value="1"/>
</dbReference>
<dbReference type="SUPFAM" id="SSF49777">
    <property type="entry name" value="PEBP-like"/>
    <property type="match status" value="1"/>
</dbReference>
<dbReference type="Pfam" id="PF01161">
    <property type="entry name" value="PBP"/>
    <property type="match status" value="1"/>
</dbReference>
<evidence type="ECO:0000256" key="1">
    <source>
        <dbReference type="SAM" id="MobiDB-lite"/>
    </source>
</evidence>
<dbReference type="InterPro" id="IPR036610">
    <property type="entry name" value="PEBP-like_sf"/>
</dbReference>
<dbReference type="InterPro" id="IPR008914">
    <property type="entry name" value="PEBP"/>
</dbReference>
<dbReference type="CDD" id="cd00865">
    <property type="entry name" value="PEBP_bact_arch"/>
    <property type="match status" value="1"/>
</dbReference>
<dbReference type="EMBL" id="PFAS01000035">
    <property type="protein sequence ID" value="PIT93851.1"/>
    <property type="molecule type" value="Genomic_DNA"/>
</dbReference>
<feature type="compositionally biased region" description="Basic and acidic residues" evidence="1">
    <location>
        <begin position="10"/>
        <end position="19"/>
    </location>
</feature>
<reference evidence="3" key="1">
    <citation type="submission" date="2017-09" db="EMBL/GenBank/DDBJ databases">
        <title>Depth-based differentiation of microbial function through sediment-hosted aquifers and enrichment of novel symbionts in the deep terrestrial subsurface.</title>
        <authorList>
            <person name="Probst A.J."/>
            <person name="Ladd B."/>
            <person name="Jarett J.K."/>
            <person name="Geller-Mcgrath D.E."/>
            <person name="Sieber C.M.K."/>
            <person name="Emerson J.B."/>
            <person name="Anantharaman K."/>
            <person name="Thomas B.C."/>
            <person name="Malmstrom R."/>
            <person name="Stieglmeier M."/>
            <person name="Klingl A."/>
            <person name="Woyke T."/>
            <person name="Ryan C.M."/>
            <person name="Banfield J.F."/>
        </authorList>
    </citation>
    <scope>NUCLEOTIDE SEQUENCE [LARGE SCALE GENOMIC DNA]</scope>
</reference>
<gene>
    <name evidence="2" type="ORF">COU00_02115</name>
</gene>
<comment type="caution">
    <text evidence="2">The sequence shown here is derived from an EMBL/GenBank/DDBJ whole genome shotgun (WGS) entry which is preliminary data.</text>
</comment>
<protein>
    <submittedName>
        <fullName evidence="2">YbhB/YbcL family Raf kinase inhibitor-like protein</fullName>
    </submittedName>
</protein>
<accession>A0A2M6WM19</accession>
<name>A0A2M6WM19_9BACT</name>
<evidence type="ECO:0000313" key="3">
    <source>
        <dbReference type="Proteomes" id="UP000229335"/>
    </source>
</evidence>
<sequence length="146" mass="16115">MQITSPQFKNNEEMPDKYGCKGTNINPPLTISDVPADAKSLALTVDDPDAPRGDWVHWVVFNIPPETREIAEGSVPAGATQGTNDFGDMSYGEPCPPFDTHRYFFKAYALDTMLELNAQTTKQDLEKAIAGHILDKAEIVGLFTRK</sequence>
<dbReference type="PANTHER" id="PTHR30289">
    <property type="entry name" value="UNCHARACTERIZED PROTEIN YBCL-RELATED"/>
    <property type="match status" value="1"/>
</dbReference>
<dbReference type="AlphaFoldDB" id="A0A2M6WM19"/>
<proteinExistence type="predicted"/>
<feature type="region of interest" description="Disordered" evidence="1">
    <location>
        <begin position="1"/>
        <end position="24"/>
    </location>
</feature>
<dbReference type="Gene3D" id="3.90.280.10">
    <property type="entry name" value="PEBP-like"/>
    <property type="match status" value="1"/>
</dbReference>
<dbReference type="InterPro" id="IPR005247">
    <property type="entry name" value="YbhB_YbcL/LppC-like"/>
</dbReference>
<evidence type="ECO:0000313" key="2">
    <source>
        <dbReference type="EMBL" id="PIT93851.1"/>
    </source>
</evidence>
<dbReference type="NCBIfam" id="TIGR00481">
    <property type="entry name" value="YbhB/YbcL family Raf kinase inhibitor-like protein"/>
    <property type="match status" value="1"/>
</dbReference>
<dbReference type="Proteomes" id="UP000229335">
    <property type="component" value="Unassembled WGS sequence"/>
</dbReference>
<organism evidence="2 3">
    <name type="scientific">Candidatus Falkowbacteria bacterium CG10_big_fil_rev_8_21_14_0_10_43_11</name>
    <dbReference type="NCBI Taxonomy" id="1974568"/>
    <lineage>
        <taxon>Bacteria</taxon>
        <taxon>Candidatus Falkowiibacteriota</taxon>
    </lineage>
</organism>